<name>A0ABN0GC08_9BURK</name>
<comment type="subcellular location">
    <subcellularLocation>
        <location evidence="1">Cell outer membrane</location>
        <topology evidence="1">Multi-pass membrane protein</topology>
    </subcellularLocation>
</comment>
<protein>
    <submittedName>
        <fullName evidence="12">Outer membrane porin</fullName>
    </submittedName>
</protein>
<reference evidence="13" key="1">
    <citation type="journal article" date="2012" name="J. Bacteriol.">
        <title>Revised Genome Sequence of Burkholderia thailandensis MSMB43 with Improved Annotation.</title>
        <authorList>
            <person name="Zhuo Y."/>
            <person name="Liu L."/>
            <person name="Wang Q."/>
            <person name="Liu X."/>
            <person name="Ren B."/>
            <person name="Liu M."/>
            <person name="Ni P."/>
            <person name="Cheng Y.Q."/>
            <person name="Zhang L."/>
        </authorList>
    </citation>
    <scope>NUCLEOTIDE SEQUENCE [LARGE SCALE GENOMIC DNA]</scope>
    <source>
        <strain evidence="13">MSMB43</strain>
    </source>
</reference>
<evidence type="ECO:0000313" key="12">
    <source>
        <dbReference type="EMBL" id="EIP89645.1"/>
    </source>
</evidence>
<keyword evidence="7" id="KW-0406">Ion transport</keyword>
<keyword evidence="8" id="KW-0626">Porin</keyword>
<dbReference type="PANTHER" id="PTHR34501:SF9">
    <property type="entry name" value="MAJOR OUTER MEMBRANE PROTEIN P.IA"/>
    <property type="match status" value="1"/>
</dbReference>
<dbReference type="InterPro" id="IPR050298">
    <property type="entry name" value="Gram-neg_bact_OMP"/>
</dbReference>
<dbReference type="EMBL" id="JH692061">
    <property type="protein sequence ID" value="EIP89645.1"/>
    <property type="molecule type" value="Genomic_DNA"/>
</dbReference>
<evidence type="ECO:0000256" key="2">
    <source>
        <dbReference type="ARBA" id="ARBA00011233"/>
    </source>
</evidence>
<keyword evidence="10" id="KW-0998">Cell outer membrane</keyword>
<keyword evidence="13" id="KW-1185">Reference proteome</keyword>
<evidence type="ECO:0000256" key="5">
    <source>
        <dbReference type="ARBA" id="ARBA00022692"/>
    </source>
</evidence>
<proteinExistence type="predicted"/>
<comment type="subunit">
    <text evidence="2">Homotrimer.</text>
</comment>
<keyword evidence="9" id="KW-0472">Membrane</keyword>
<dbReference type="InterPro" id="IPR023614">
    <property type="entry name" value="Porin_dom_sf"/>
</dbReference>
<organism evidence="12 13">
    <name type="scientific">Burkholderia humptydooensis MSMB43</name>
    <dbReference type="NCBI Taxonomy" id="441157"/>
    <lineage>
        <taxon>Bacteria</taxon>
        <taxon>Pseudomonadati</taxon>
        <taxon>Pseudomonadota</taxon>
        <taxon>Betaproteobacteria</taxon>
        <taxon>Burkholderiales</taxon>
        <taxon>Burkholderiaceae</taxon>
        <taxon>Burkholderia</taxon>
        <taxon>pseudomallei group</taxon>
    </lineage>
</organism>
<evidence type="ECO:0000256" key="7">
    <source>
        <dbReference type="ARBA" id="ARBA00023065"/>
    </source>
</evidence>
<dbReference type="PRINTS" id="PR00184">
    <property type="entry name" value="NEISSPPORIN"/>
</dbReference>
<keyword evidence="4" id="KW-1134">Transmembrane beta strand</keyword>
<dbReference type="Pfam" id="PF13609">
    <property type="entry name" value="Porin_4"/>
    <property type="match status" value="1"/>
</dbReference>
<evidence type="ECO:0000256" key="6">
    <source>
        <dbReference type="ARBA" id="ARBA00022729"/>
    </source>
</evidence>
<dbReference type="PANTHER" id="PTHR34501">
    <property type="entry name" value="PROTEIN YDDL-RELATED"/>
    <property type="match status" value="1"/>
</dbReference>
<evidence type="ECO:0000256" key="10">
    <source>
        <dbReference type="ARBA" id="ARBA00023237"/>
    </source>
</evidence>
<evidence type="ECO:0000256" key="3">
    <source>
        <dbReference type="ARBA" id="ARBA00022448"/>
    </source>
</evidence>
<sequence>MKLADPFGKRPPLHHHDNAAILAAFIFLQTLHRHMIRGLAARGEPAAAAATAGEETETIHKGKLMKQTTKIAGLVGGAMLAIAGQQAMAQSSVTLWGVADVSLRYLSNSNAQNDGRFFMTNGAITNSRIGLHGSEDLGGGLKAVFNLESGVNLQDGSFSDSKRIFNRAAYVGLTSQYGTVTLGRQKTVLFDLLSDTYDPLTVGNYLENAWLPVALGAGLYADNSVKYRGTFGGLTIGAMYSFGTDSTSTGAGGFSGQLPGHMGAGNMYGFSLSYVAGPVSVAAGVQQNSDNSNRKQTIYHANVVYAFSKAKIYAGYLHSKDDTGFVDTVLAQQPGLFTNGAPKRTGRIDDGPFAGVSWQATPALTLTGAFYYDRMRNATIANGQLDSGNRYTVVGLVEYALSKRTEIYGTVDFNKVNGAATVEMPGRSNQTGVAIGLRNIF</sequence>
<gene>
    <name evidence="12" type="ORF">A33K_13226</name>
</gene>
<dbReference type="Gene3D" id="2.40.160.10">
    <property type="entry name" value="Porin"/>
    <property type="match status" value="1"/>
</dbReference>
<keyword evidence="5" id="KW-0812">Transmembrane</keyword>
<keyword evidence="6" id="KW-0732">Signal</keyword>
<evidence type="ECO:0000313" key="13">
    <source>
        <dbReference type="Proteomes" id="UP000004682"/>
    </source>
</evidence>
<dbReference type="SUPFAM" id="SSF56935">
    <property type="entry name" value="Porins"/>
    <property type="match status" value="1"/>
</dbReference>
<evidence type="ECO:0000256" key="9">
    <source>
        <dbReference type="ARBA" id="ARBA00023136"/>
    </source>
</evidence>
<dbReference type="Proteomes" id="UP000004682">
    <property type="component" value="Unassembled WGS sequence"/>
</dbReference>
<dbReference type="InterPro" id="IPR002299">
    <property type="entry name" value="Porin_Neis"/>
</dbReference>
<dbReference type="CDD" id="cd00342">
    <property type="entry name" value="gram_neg_porins"/>
    <property type="match status" value="1"/>
</dbReference>
<evidence type="ECO:0000256" key="1">
    <source>
        <dbReference type="ARBA" id="ARBA00004571"/>
    </source>
</evidence>
<evidence type="ECO:0000256" key="4">
    <source>
        <dbReference type="ARBA" id="ARBA00022452"/>
    </source>
</evidence>
<evidence type="ECO:0000256" key="8">
    <source>
        <dbReference type="ARBA" id="ARBA00023114"/>
    </source>
</evidence>
<feature type="domain" description="Porin" evidence="11">
    <location>
        <begin position="78"/>
        <end position="417"/>
    </location>
</feature>
<evidence type="ECO:0000259" key="11">
    <source>
        <dbReference type="Pfam" id="PF13609"/>
    </source>
</evidence>
<accession>A0ABN0GC08</accession>
<dbReference type="InterPro" id="IPR033900">
    <property type="entry name" value="Gram_neg_porin_domain"/>
</dbReference>
<keyword evidence="3" id="KW-0813">Transport</keyword>